<proteinExistence type="predicted"/>
<dbReference type="RefSeq" id="WP_157090737.1">
    <property type="nucleotide sequence ID" value="NZ_JARMAB010000031.1"/>
</dbReference>
<keyword evidence="3" id="KW-1185">Reference proteome</keyword>
<comment type="caution">
    <text evidence="2">The sequence shown here is derived from an EMBL/GenBank/DDBJ whole genome shotgun (WGS) entry which is preliminary data.</text>
</comment>
<dbReference type="EMBL" id="JARMAB010000031">
    <property type="protein sequence ID" value="MED1205304.1"/>
    <property type="molecule type" value="Genomic_DNA"/>
</dbReference>
<dbReference type="Proteomes" id="UP001341444">
    <property type="component" value="Unassembled WGS sequence"/>
</dbReference>
<accession>A0ABU6MLX9</accession>
<evidence type="ECO:0000256" key="1">
    <source>
        <dbReference type="SAM" id="MobiDB-lite"/>
    </source>
</evidence>
<name>A0ABU6MLX9_9BACI</name>
<sequence length="76" mass="8672">MNPKLIEAKGTRLLRDQRVRGDPAEAQRRGGSTNRPAESECQKRKSSSRKFRELPMSQGKPKVNLNPIVIRKETNE</sequence>
<evidence type="ECO:0000313" key="3">
    <source>
        <dbReference type="Proteomes" id="UP001341444"/>
    </source>
</evidence>
<protein>
    <submittedName>
        <fullName evidence="2">Uncharacterized protein</fullName>
    </submittedName>
</protein>
<gene>
    <name evidence="2" type="ORF">P4T90_19835</name>
</gene>
<feature type="compositionally biased region" description="Basic and acidic residues" evidence="1">
    <location>
        <begin position="1"/>
        <end position="28"/>
    </location>
</feature>
<feature type="region of interest" description="Disordered" evidence="1">
    <location>
        <begin position="1"/>
        <end position="76"/>
    </location>
</feature>
<reference evidence="2 3" key="1">
    <citation type="submission" date="2023-03" db="EMBL/GenBank/DDBJ databases">
        <title>Bacillus Genome Sequencing.</title>
        <authorList>
            <person name="Dunlap C."/>
        </authorList>
    </citation>
    <scope>NUCLEOTIDE SEQUENCE [LARGE SCALE GENOMIC DNA]</scope>
    <source>
        <strain evidence="2 3">B-23453</strain>
    </source>
</reference>
<evidence type="ECO:0000313" key="2">
    <source>
        <dbReference type="EMBL" id="MED1205304.1"/>
    </source>
</evidence>
<organism evidence="2 3">
    <name type="scientific">Heyndrickxia acidicola</name>
    <dbReference type="NCBI Taxonomy" id="209389"/>
    <lineage>
        <taxon>Bacteria</taxon>
        <taxon>Bacillati</taxon>
        <taxon>Bacillota</taxon>
        <taxon>Bacilli</taxon>
        <taxon>Bacillales</taxon>
        <taxon>Bacillaceae</taxon>
        <taxon>Heyndrickxia</taxon>
    </lineage>
</organism>